<dbReference type="RefSeq" id="WP_052013257.1">
    <property type="nucleotide sequence ID" value="NZ_BAUV01000045.1"/>
</dbReference>
<dbReference type="EC" id="2.7.13.3" evidence="3"/>
<dbReference type="SMART" id="SM00387">
    <property type="entry name" value="HATPase_c"/>
    <property type="match status" value="1"/>
</dbReference>
<dbReference type="Pfam" id="PF00512">
    <property type="entry name" value="HisKA"/>
    <property type="match status" value="1"/>
</dbReference>
<dbReference type="PROSITE" id="PS50110">
    <property type="entry name" value="RESPONSE_REGULATORY"/>
    <property type="match status" value="1"/>
</dbReference>
<dbReference type="CDD" id="cd06225">
    <property type="entry name" value="HAMP"/>
    <property type="match status" value="1"/>
</dbReference>
<dbReference type="SUPFAM" id="SSF52172">
    <property type="entry name" value="CheY-like"/>
    <property type="match status" value="1"/>
</dbReference>
<dbReference type="InterPro" id="IPR001789">
    <property type="entry name" value="Sig_transdc_resp-reg_receiver"/>
</dbReference>
<dbReference type="InterPro" id="IPR003660">
    <property type="entry name" value="HAMP_dom"/>
</dbReference>
<dbReference type="InterPro" id="IPR011006">
    <property type="entry name" value="CheY-like_superfamily"/>
</dbReference>
<dbReference type="InterPro" id="IPR003594">
    <property type="entry name" value="HATPase_dom"/>
</dbReference>
<dbReference type="SMART" id="SM00091">
    <property type="entry name" value="PAS"/>
    <property type="match status" value="2"/>
</dbReference>
<keyword evidence="7" id="KW-0547">Nucleotide-binding</keyword>
<evidence type="ECO:0000259" key="17">
    <source>
        <dbReference type="PROSITE" id="PS50112"/>
    </source>
</evidence>
<evidence type="ECO:0000256" key="5">
    <source>
        <dbReference type="ARBA" id="ARBA00022553"/>
    </source>
</evidence>
<evidence type="ECO:0000256" key="3">
    <source>
        <dbReference type="ARBA" id="ARBA00012438"/>
    </source>
</evidence>
<dbReference type="PANTHER" id="PTHR43547">
    <property type="entry name" value="TWO-COMPONENT HISTIDINE KINASE"/>
    <property type="match status" value="1"/>
</dbReference>
<evidence type="ECO:0000256" key="12">
    <source>
        <dbReference type="PROSITE-ProRule" id="PRU00169"/>
    </source>
</evidence>
<comment type="catalytic activity">
    <reaction evidence="1">
        <text>ATP + protein L-histidine = ADP + protein N-phospho-L-histidine.</text>
        <dbReference type="EC" id="2.7.13.3"/>
    </reaction>
</comment>
<dbReference type="Gene3D" id="1.10.287.130">
    <property type="match status" value="1"/>
</dbReference>
<protein>
    <recommendedName>
        <fullName evidence="3">histidine kinase</fullName>
        <ecNumber evidence="3">2.7.13.3</ecNumber>
    </recommendedName>
</protein>
<feature type="transmembrane region" description="Helical" evidence="14">
    <location>
        <begin position="189"/>
        <end position="209"/>
    </location>
</feature>
<dbReference type="InterPro" id="IPR000014">
    <property type="entry name" value="PAS"/>
</dbReference>
<evidence type="ECO:0000256" key="10">
    <source>
        <dbReference type="ARBA" id="ARBA00023012"/>
    </source>
</evidence>
<reference evidence="20 21" key="1">
    <citation type="journal article" date="2014" name="Genome Announc.">
        <title>Draft Genome Sequences of Three Alkaliphilic Bacillus Strains, Bacillus wakoensis JCM 9140T, Bacillus akibai JCM 9157T, and Bacillus hemicellulosilyticus JCM 9152T.</title>
        <authorList>
            <person name="Yuki M."/>
            <person name="Oshima K."/>
            <person name="Suda W."/>
            <person name="Oshida Y."/>
            <person name="Kitamura K."/>
            <person name="Iida T."/>
            <person name="Hattori M."/>
            <person name="Ohkuma M."/>
        </authorList>
    </citation>
    <scope>NUCLEOTIDE SEQUENCE [LARGE SCALE GENOMIC DNA]</scope>
    <source>
        <strain evidence="20 21">JCM 9157</strain>
    </source>
</reference>
<dbReference type="GO" id="GO:0005886">
    <property type="term" value="C:plasma membrane"/>
    <property type="evidence" value="ECO:0007669"/>
    <property type="project" value="UniProtKB-SubCell"/>
</dbReference>
<dbReference type="PROSITE" id="PS50109">
    <property type="entry name" value="HIS_KIN"/>
    <property type="match status" value="1"/>
</dbReference>
<dbReference type="Pfam" id="PF02518">
    <property type="entry name" value="HATPase_c"/>
    <property type="match status" value="1"/>
</dbReference>
<dbReference type="PROSITE" id="PS50113">
    <property type="entry name" value="PAC"/>
    <property type="match status" value="1"/>
</dbReference>
<dbReference type="SUPFAM" id="SSF55785">
    <property type="entry name" value="PYP-like sensor domain (PAS domain)"/>
    <property type="match status" value="2"/>
</dbReference>
<keyword evidence="6" id="KW-0808">Transferase</keyword>
<keyword evidence="13" id="KW-0175">Coiled coil</keyword>
<dbReference type="CDD" id="cd00130">
    <property type="entry name" value="PAS"/>
    <property type="match status" value="1"/>
</dbReference>
<feature type="domain" description="PAS" evidence="17">
    <location>
        <begin position="294"/>
        <end position="362"/>
    </location>
</feature>
<dbReference type="InterPro" id="IPR004358">
    <property type="entry name" value="Sig_transdc_His_kin-like_C"/>
</dbReference>
<evidence type="ECO:0000259" key="15">
    <source>
        <dbReference type="PROSITE" id="PS50109"/>
    </source>
</evidence>
<dbReference type="eggNOG" id="COG5002">
    <property type="taxonomic scope" value="Bacteria"/>
</dbReference>
<dbReference type="Gene3D" id="3.30.450.20">
    <property type="entry name" value="PAS domain"/>
    <property type="match status" value="2"/>
</dbReference>
<comment type="subcellular location">
    <subcellularLocation>
        <location evidence="2">Cell membrane</location>
        <topology evidence="2">Multi-pass membrane protein</topology>
    </subcellularLocation>
</comment>
<feature type="domain" description="Histidine kinase" evidence="15">
    <location>
        <begin position="718"/>
        <end position="932"/>
    </location>
</feature>
<dbReference type="Proteomes" id="UP000018896">
    <property type="component" value="Unassembled WGS sequence"/>
</dbReference>
<dbReference type="SUPFAM" id="SSF55874">
    <property type="entry name" value="ATPase domain of HSP90 chaperone/DNA topoisomerase II/histidine kinase"/>
    <property type="match status" value="1"/>
</dbReference>
<dbReference type="PRINTS" id="PR00344">
    <property type="entry name" value="BCTRLSENSOR"/>
</dbReference>
<keyword evidence="11 14" id="KW-0472">Membrane</keyword>
<evidence type="ECO:0000313" key="20">
    <source>
        <dbReference type="EMBL" id="GAE36867.1"/>
    </source>
</evidence>
<evidence type="ECO:0000256" key="4">
    <source>
        <dbReference type="ARBA" id="ARBA00022475"/>
    </source>
</evidence>
<dbReference type="Gene3D" id="3.40.50.2300">
    <property type="match status" value="1"/>
</dbReference>
<keyword evidence="9" id="KW-0067">ATP-binding</keyword>
<proteinExistence type="predicted"/>
<keyword evidence="4" id="KW-1003">Cell membrane</keyword>
<evidence type="ECO:0000256" key="14">
    <source>
        <dbReference type="SAM" id="Phobius"/>
    </source>
</evidence>
<dbReference type="FunFam" id="1.10.287.130:FF:000001">
    <property type="entry name" value="Two-component sensor histidine kinase"/>
    <property type="match status" value="1"/>
</dbReference>
<accession>W4QY84</accession>
<dbReference type="SUPFAM" id="SSF158472">
    <property type="entry name" value="HAMP domain-like"/>
    <property type="match status" value="1"/>
</dbReference>
<feature type="transmembrane region" description="Helical" evidence="14">
    <location>
        <begin position="16"/>
        <end position="38"/>
    </location>
</feature>
<dbReference type="NCBIfam" id="TIGR00229">
    <property type="entry name" value="sensory_box"/>
    <property type="match status" value="1"/>
</dbReference>
<evidence type="ECO:0000259" key="16">
    <source>
        <dbReference type="PROSITE" id="PS50110"/>
    </source>
</evidence>
<name>W4QY84_HALA3</name>
<keyword evidence="5 12" id="KW-0597">Phosphoprotein</keyword>
<dbReference type="GO" id="GO:0000155">
    <property type="term" value="F:phosphorelay sensor kinase activity"/>
    <property type="evidence" value="ECO:0007669"/>
    <property type="project" value="InterPro"/>
</dbReference>
<feature type="domain" description="Response regulatory" evidence="16">
    <location>
        <begin position="954"/>
        <end position="1069"/>
    </location>
</feature>
<dbReference type="SMART" id="SM00086">
    <property type="entry name" value="PAC"/>
    <property type="match status" value="2"/>
</dbReference>
<dbReference type="Gene3D" id="6.10.340.10">
    <property type="match status" value="1"/>
</dbReference>
<dbReference type="OrthoDB" id="9813151at2"/>
<dbReference type="GO" id="GO:0005524">
    <property type="term" value="F:ATP binding"/>
    <property type="evidence" value="ECO:0007669"/>
    <property type="project" value="UniProtKB-KW"/>
</dbReference>
<feature type="coiled-coil region" evidence="13">
    <location>
        <begin position="253"/>
        <end position="291"/>
    </location>
</feature>
<evidence type="ECO:0000256" key="7">
    <source>
        <dbReference type="ARBA" id="ARBA00022741"/>
    </source>
</evidence>
<dbReference type="STRING" id="1236973.JCM9157_4088"/>
<evidence type="ECO:0000256" key="13">
    <source>
        <dbReference type="SAM" id="Coils"/>
    </source>
</evidence>
<dbReference type="InterPro" id="IPR005467">
    <property type="entry name" value="His_kinase_dom"/>
</dbReference>
<dbReference type="SMART" id="SM00448">
    <property type="entry name" value="REC"/>
    <property type="match status" value="1"/>
</dbReference>
<dbReference type="EMBL" id="BAUV01000045">
    <property type="protein sequence ID" value="GAE36867.1"/>
    <property type="molecule type" value="Genomic_DNA"/>
</dbReference>
<dbReference type="CDD" id="cd00075">
    <property type="entry name" value="HATPase"/>
    <property type="match status" value="1"/>
</dbReference>
<dbReference type="Gene3D" id="3.30.565.10">
    <property type="entry name" value="Histidine kinase-like ATPase, C-terminal domain"/>
    <property type="match status" value="1"/>
</dbReference>
<dbReference type="InterPro" id="IPR035965">
    <property type="entry name" value="PAS-like_dom_sf"/>
</dbReference>
<keyword evidence="21" id="KW-1185">Reference proteome</keyword>
<dbReference type="Pfam" id="PF00072">
    <property type="entry name" value="Response_reg"/>
    <property type="match status" value="1"/>
</dbReference>
<evidence type="ECO:0000313" key="21">
    <source>
        <dbReference type="Proteomes" id="UP000018896"/>
    </source>
</evidence>
<keyword evidence="10" id="KW-0902">Two-component regulatory system</keyword>
<evidence type="ECO:0000259" key="19">
    <source>
        <dbReference type="PROSITE" id="PS50885"/>
    </source>
</evidence>
<dbReference type="PROSITE" id="PS50885">
    <property type="entry name" value="HAMP"/>
    <property type="match status" value="1"/>
</dbReference>
<feature type="domain" description="PAC" evidence="18">
    <location>
        <begin position="365"/>
        <end position="417"/>
    </location>
</feature>
<dbReference type="InterPro" id="IPR000700">
    <property type="entry name" value="PAS-assoc_C"/>
</dbReference>
<keyword evidence="14" id="KW-1133">Transmembrane helix</keyword>
<dbReference type="SUPFAM" id="SSF47384">
    <property type="entry name" value="Homodimeric domain of signal transducing histidine kinase"/>
    <property type="match status" value="1"/>
</dbReference>
<evidence type="ECO:0000256" key="6">
    <source>
        <dbReference type="ARBA" id="ARBA00022679"/>
    </source>
</evidence>
<evidence type="ECO:0000256" key="2">
    <source>
        <dbReference type="ARBA" id="ARBA00004651"/>
    </source>
</evidence>
<dbReference type="SMART" id="SM00388">
    <property type="entry name" value="HisKA"/>
    <property type="match status" value="1"/>
</dbReference>
<feature type="modified residue" description="4-aspartylphosphate" evidence="12">
    <location>
        <position position="1003"/>
    </location>
</feature>
<evidence type="ECO:0000256" key="8">
    <source>
        <dbReference type="ARBA" id="ARBA00022777"/>
    </source>
</evidence>
<dbReference type="InterPro" id="IPR036097">
    <property type="entry name" value="HisK_dim/P_sf"/>
</dbReference>
<dbReference type="PROSITE" id="PS50112">
    <property type="entry name" value="PAS"/>
    <property type="match status" value="1"/>
</dbReference>
<evidence type="ECO:0000259" key="18">
    <source>
        <dbReference type="PROSITE" id="PS50113"/>
    </source>
</evidence>
<comment type="caution">
    <text evidence="20">The sequence shown here is derived from an EMBL/GenBank/DDBJ whole genome shotgun (WGS) entry which is preliminary data.</text>
</comment>
<dbReference type="Pfam" id="PF00672">
    <property type="entry name" value="HAMP"/>
    <property type="match status" value="1"/>
</dbReference>
<dbReference type="InterPro" id="IPR003661">
    <property type="entry name" value="HisK_dim/P_dom"/>
</dbReference>
<dbReference type="eggNOG" id="COG2972">
    <property type="taxonomic scope" value="Bacteria"/>
</dbReference>
<sequence>MKKRLITFNQSIRRKYISIIGLTLMLIVFIAIIFLSYMTIAQDEIDEERAEIQEKFEIVDEMESALKDMLISGRGFYLYQKEVDKNQVYNYINQLKILSEQYRQLPLNERELELVESISEFYTEYETDIFERSSILAASGQYEELKSFADQGAYQKIEQFLIYTEKFKTHAETELDAAFQDSLTQAKKFTIIVFVFSSLVLVLFIYLIGRIIRDIVMPIEELTVATKHLAKGEAIRLTEFNRKDEIGSLSSSFIKMAKTIQEKEEELTAQNEELLAQQDELTAQQHQLQRTLTEIESITKALDQSAVVAILDPNGVLNYVNDKFAELTQYKKNELLGKPFSLLQGRESASDIETMWSTIQNGSIWIDQVQNTKKDGNKYWLKMTIVPYVDAKGIPYQYILIGNDITTTISTQEKLLDSLKQTEKAKEKVERYSHLSQALTFTLDKKELTNEILHNLNELYFFDASIISLAQDDVYSAKGLSKETIERFNTSVSEQQFARLQDEPYYIIKRKADPVELGISMTDVMCYDFYAALYNGNQALVGVFAATRIGSIITEDEMEEIYGMMKQISLALERIKMYEEVEYSRKLNRDIVNNVNEGIQFVSINGDMLHSNEAISQLITGQNWSSQHHIPKKIWISDVVNEANEKEELEIFFVEAIEANFKDRRNYRYSLQGSHSRFIDVYATSVFQRGEKVGTIFVHRDITKEHEVDQMKSELVSTVSHELRTPLSSVLGFTELLITKELKPERQQKYLSTIHKEAKRLTNLFNDFLDLQRMESGTQNYVMETLKINEIVMETVRQFKHEKRHHVFLTDEAPNVKVNIDKERMMQVFTNIISNAIKFSPEGGDVEISLSNNDKHLLIKIKDQGLGIPENDIPSLFKKFHRIDNSERRKIGGTGLGLAICKEIITQHNGEIGIESKEGKGTTVIIKLPLLATELEDATIETEFNSDTNGKEKNVLIVEDDTSLALLLSEELKGKGFKVLHYSDPLRAYKDARKIPLVGIVVDLMLGEEMNGWDLIRSLKEDELTKQIPIIISSALDKSEEQVEKWSIEKYLTKPYPPYELSKTIVEFLLKSETGDVLFPNIQQDR</sequence>
<gene>
    <name evidence="20" type="ORF">JCM9157_4088</name>
</gene>
<dbReference type="Pfam" id="PF13426">
    <property type="entry name" value="PAS_9"/>
    <property type="match status" value="1"/>
</dbReference>
<keyword evidence="8" id="KW-0418">Kinase</keyword>
<dbReference type="InterPro" id="IPR001610">
    <property type="entry name" value="PAC"/>
</dbReference>
<organism evidence="20 21">
    <name type="scientific">Halalkalibacter akibai (strain ATCC 43226 / DSM 21942 / CIP 109018 / JCM 9157 / 1139)</name>
    <name type="common">Bacillus akibai</name>
    <dbReference type="NCBI Taxonomy" id="1236973"/>
    <lineage>
        <taxon>Bacteria</taxon>
        <taxon>Bacillati</taxon>
        <taxon>Bacillota</taxon>
        <taxon>Bacilli</taxon>
        <taxon>Bacillales</taxon>
        <taxon>Bacillaceae</taxon>
        <taxon>Halalkalibacter</taxon>
    </lineage>
</organism>
<evidence type="ECO:0000256" key="9">
    <source>
        <dbReference type="ARBA" id="ARBA00022840"/>
    </source>
</evidence>
<evidence type="ECO:0000256" key="11">
    <source>
        <dbReference type="ARBA" id="ARBA00023136"/>
    </source>
</evidence>
<dbReference type="FunFam" id="3.30.565.10:FF:000006">
    <property type="entry name" value="Sensor histidine kinase WalK"/>
    <property type="match status" value="1"/>
</dbReference>
<dbReference type="CDD" id="cd00082">
    <property type="entry name" value="HisKA"/>
    <property type="match status" value="1"/>
</dbReference>
<dbReference type="InterPro" id="IPR036890">
    <property type="entry name" value="HATPase_C_sf"/>
</dbReference>
<evidence type="ECO:0000256" key="1">
    <source>
        <dbReference type="ARBA" id="ARBA00000085"/>
    </source>
</evidence>
<dbReference type="PANTHER" id="PTHR43547:SF2">
    <property type="entry name" value="HYBRID SIGNAL TRANSDUCTION HISTIDINE KINASE C"/>
    <property type="match status" value="1"/>
</dbReference>
<feature type="domain" description="HAMP" evidence="19">
    <location>
        <begin position="213"/>
        <end position="265"/>
    </location>
</feature>
<keyword evidence="14" id="KW-0812">Transmembrane</keyword>
<dbReference type="AlphaFoldDB" id="W4QY84"/>